<dbReference type="PROSITE" id="PS50189">
    <property type="entry name" value="NTR"/>
    <property type="match status" value="1"/>
</dbReference>
<keyword evidence="3" id="KW-1015">Disulfide bond</keyword>
<dbReference type="AlphaFoldDB" id="A0A8T2L099"/>
<comment type="caution">
    <text evidence="5">The sequence shown here is derived from an EMBL/GenBank/DDBJ whole genome shotgun (WGS) entry which is preliminary data.</text>
</comment>
<proteinExistence type="predicted"/>
<dbReference type="Pfam" id="PF01759">
    <property type="entry name" value="NTR"/>
    <property type="match status" value="1"/>
</dbReference>
<dbReference type="SUPFAM" id="SSF50242">
    <property type="entry name" value="TIMP-like"/>
    <property type="match status" value="1"/>
</dbReference>
<evidence type="ECO:0000313" key="5">
    <source>
        <dbReference type="EMBL" id="KAG9262726.1"/>
    </source>
</evidence>
<evidence type="ECO:0000313" key="6">
    <source>
        <dbReference type="Proteomes" id="UP000752171"/>
    </source>
</evidence>
<dbReference type="Proteomes" id="UP000752171">
    <property type="component" value="Unassembled WGS sequence"/>
</dbReference>
<evidence type="ECO:0000256" key="2">
    <source>
        <dbReference type="ARBA" id="ARBA00022525"/>
    </source>
</evidence>
<evidence type="ECO:0000259" key="4">
    <source>
        <dbReference type="PROSITE" id="PS50189"/>
    </source>
</evidence>
<evidence type="ECO:0000256" key="3">
    <source>
        <dbReference type="ARBA" id="ARBA00023157"/>
    </source>
</evidence>
<comment type="subcellular location">
    <subcellularLocation>
        <location evidence="1">Secreted</location>
    </subcellularLocation>
</comment>
<evidence type="ECO:0000256" key="1">
    <source>
        <dbReference type="ARBA" id="ARBA00004613"/>
    </source>
</evidence>
<keyword evidence="2" id="KW-0964">Secreted</keyword>
<sequence length="99" mass="11435">MCVFCVVGSERVEEGQVRSFMGHPKCRESFGFKEGKSYLIMGRSADLLRTDGRLQYILGEQTWIEYWPTSEEGQSSEFEDQYLGIQDLTQKLIYFGCLT</sequence>
<feature type="domain" description="NTR" evidence="4">
    <location>
        <begin position="1"/>
        <end position="97"/>
    </location>
</feature>
<dbReference type="GO" id="GO:0005576">
    <property type="term" value="C:extracellular region"/>
    <property type="evidence" value="ECO:0007669"/>
    <property type="project" value="UniProtKB-SubCell"/>
</dbReference>
<reference evidence="5 6" key="1">
    <citation type="submission" date="2021-07" db="EMBL/GenBank/DDBJ databases">
        <authorList>
            <person name="Imarazene B."/>
            <person name="Zahm M."/>
            <person name="Klopp C."/>
            <person name="Cabau C."/>
            <person name="Beille S."/>
            <person name="Jouanno E."/>
            <person name="Castinel A."/>
            <person name="Lluch J."/>
            <person name="Gil L."/>
            <person name="Kuchtly C."/>
            <person name="Lopez Roques C."/>
            <person name="Donnadieu C."/>
            <person name="Parrinello H."/>
            <person name="Journot L."/>
            <person name="Du K."/>
            <person name="Schartl M."/>
            <person name="Retaux S."/>
            <person name="Guiguen Y."/>
        </authorList>
    </citation>
    <scope>NUCLEOTIDE SEQUENCE [LARGE SCALE GENOMIC DNA]</scope>
    <source>
        <strain evidence="5">Pach_M1</strain>
        <tissue evidence="5">Testis</tissue>
    </source>
</reference>
<dbReference type="OrthoDB" id="6359008at2759"/>
<name>A0A8T2L099_ASTMX</name>
<dbReference type="InterPro" id="IPR001134">
    <property type="entry name" value="Netrin_domain"/>
</dbReference>
<protein>
    <submittedName>
        <fullName evidence="5">Complement C3-like</fullName>
    </submittedName>
</protein>
<gene>
    <name evidence="5" type="primary">C3</name>
    <name evidence="5" type="ORF">AMEX_G24547</name>
</gene>
<accession>A0A8T2L099</accession>
<dbReference type="InterPro" id="IPR018933">
    <property type="entry name" value="Netrin_module_non-TIMP"/>
</dbReference>
<dbReference type="InterPro" id="IPR008993">
    <property type="entry name" value="TIMP-like_OB-fold"/>
</dbReference>
<dbReference type="EMBL" id="JAICCE010000021">
    <property type="protein sequence ID" value="KAG9262726.1"/>
    <property type="molecule type" value="Genomic_DNA"/>
</dbReference>
<organism evidence="5 6">
    <name type="scientific">Astyanax mexicanus</name>
    <name type="common">Blind cave fish</name>
    <name type="synonym">Astyanax fasciatus mexicanus</name>
    <dbReference type="NCBI Taxonomy" id="7994"/>
    <lineage>
        <taxon>Eukaryota</taxon>
        <taxon>Metazoa</taxon>
        <taxon>Chordata</taxon>
        <taxon>Craniata</taxon>
        <taxon>Vertebrata</taxon>
        <taxon>Euteleostomi</taxon>
        <taxon>Actinopterygii</taxon>
        <taxon>Neopterygii</taxon>
        <taxon>Teleostei</taxon>
        <taxon>Ostariophysi</taxon>
        <taxon>Characiformes</taxon>
        <taxon>Characoidei</taxon>
        <taxon>Acestrorhamphidae</taxon>
        <taxon>Acestrorhamphinae</taxon>
        <taxon>Astyanax</taxon>
    </lineage>
</organism>
<dbReference type="SMART" id="SM00643">
    <property type="entry name" value="C345C"/>
    <property type="match status" value="1"/>
</dbReference>
<dbReference type="Gene3D" id="2.40.50.120">
    <property type="match status" value="1"/>
</dbReference>